<dbReference type="EMBL" id="LCRD01000007">
    <property type="protein sequence ID" value="KKW30618.1"/>
    <property type="molecule type" value="Genomic_DNA"/>
</dbReference>
<reference evidence="4 5" key="1">
    <citation type="journal article" date="2015" name="Nature">
        <title>rRNA introns, odd ribosomes, and small enigmatic genomes across a large radiation of phyla.</title>
        <authorList>
            <person name="Brown C.T."/>
            <person name="Hug L.A."/>
            <person name="Thomas B.C."/>
            <person name="Sharon I."/>
            <person name="Castelle C.J."/>
            <person name="Singh A."/>
            <person name="Wilkins M.J."/>
            <person name="Williams K.H."/>
            <person name="Banfield J.F."/>
        </authorList>
    </citation>
    <scope>NUCLEOTIDE SEQUENCE [LARGE SCALE GENOMIC DNA]</scope>
</reference>
<dbReference type="PANTHER" id="PTHR12558">
    <property type="entry name" value="CELL DIVISION CYCLE 16,23,27"/>
    <property type="match status" value="1"/>
</dbReference>
<organism evidence="4 5">
    <name type="scientific">Candidatus Uhrbacteria bacterium GW2011_GWD2_52_7</name>
    <dbReference type="NCBI Taxonomy" id="1618989"/>
    <lineage>
        <taxon>Bacteria</taxon>
        <taxon>Candidatus Uhriibacteriota</taxon>
    </lineage>
</organism>
<dbReference type="Proteomes" id="UP000034846">
    <property type="component" value="Unassembled WGS sequence"/>
</dbReference>
<proteinExistence type="predicted"/>
<feature type="transmembrane region" description="Helical" evidence="3">
    <location>
        <begin position="137"/>
        <end position="156"/>
    </location>
</feature>
<evidence type="ECO:0000256" key="1">
    <source>
        <dbReference type="PROSITE-ProRule" id="PRU00339"/>
    </source>
</evidence>
<feature type="transmembrane region" description="Helical" evidence="3">
    <location>
        <begin position="105"/>
        <end position="125"/>
    </location>
</feature>
<gene>
    <name evidence="4" type="ORF">UY72_C0007G0015</name>
</gene>
<dbReference type="InterPro" id="IPR019734">
    <property type="entry name" value="TPR_rpt"/>
</dbReference>
<feature type="transmembrane region" description="Helical" evidence="3">
    <location>
        <begin position="439"/>
        <end position="459"/>
    </location>
</feature>
<keyword evidence="3" id="KW-1133">Transmembrane helix</keyword>
<protein>
    <submittedName>
        <fullName evidence="4">Uncharacterized protein</fullName>
    </submittedName>
</protein>
<evidence type="ECO:0000313" key="5">
    <source>
        <dbReference type="Proteomes" id="UP000034846"/>
    </source>
</evidence>
<feature type="transmembrane region" description="Helical" evidence="3">
    <location>
        <begin position="201"/>
        <end position="222"/>
    </location>
</feature>
<feature type="transmembrane region" description="Helical" evidence="3">
    <location>
        <begin position="258"/>
        <end position="277"/>
    </location>
</feature>
<keyword evidence="1" id="KW-0802">TPR repeat</keyword>
<dbReference type="Pfam" id="PF13432">
    <property type="entry name" value="TPR_16"/>
    <property type="match status" value="2"/>
</dbReference>
<evidence type="ECO:0000313" key="4">
    <source>
        <dbReference type="EMBL" id="KKW30618.1"/>
    </source>
</evidence>
<feature type="transmembrane region" description="Helical" evidence="3">
    <location>
        <begin position="383"/>
        <end position="402"/>
    </location>
</feature>
<feature type="repeat" description="TPR" evidence="1">
    <location>
        <begin position="716"/>
        <end position="749"/>
    </location>
</feature>
<keyword evidence="3" id="KW-0472">Membrane</keyword>
<feature type="transmembrane region" description="Helical" evidence="3">
    <location>
        <begin position="408"/>
        <end position="427"/>
    </location>
</feature>
<evidence type="ECO:0000256" key="2">
    <source>
        <dbReference type="SAM" id="MobiDB-lite"/>
    </source>
</evidence>
<dbReference type="SUPFAM" id="SSF48452">
    <property type="entry name" value="TPR-like"/>
    <property type="match status" value="2"/>
</dbReference>
<feature type="transmembrane region" description="Helical" evidence="3">
    <location>
        <begin position="350"/>
        <end position="371"/>
    </location>
</feature>
<accession>A0A0G1XHB8</accession>
<feature type="transmembrane region" description="Helical" evidence="3">
    <location>
        <begin position="43"/>
        <end position="61"/>
    </location>
</feature>
<dbReference type="AlphaFoldDB" id="A0A0G1XHB8"/>
<dbReference type="PATRIC" id="fig|1618989.3.peg.152"/>
<comment type="caution">
    <text evidence="4">The sequence shown here is derived from an EMBL/GenBank/DDBJ whole genome shotgun (WGS) entry which is preliminary data.</text>
</comment>
<dbReference type="PROSITE" id="PS50005">
    <property type="entry name" value="TPR"/>
    <property type="match status" value="1"/>
</dbReference>
<feature type="region of interest" description="Disordered" evidence="2">
    <location>
        <begin position="773"/>
        <end position="792"/>
    </location>
</feature>
<evidence type="ECO:0000256" key="3">
    <source>
        <dbReference type="SAM" id="Phobius"/>
    </source>
</evidence>
<dbReference type="PANTHER" id="PTHR12558:SF13">
    <property type="entry name" value="CELL DIVISION CYCLE PROTEIN 27 HOMOLOG"/>
    <property type="match status" value="1"/>
</dbReference>
<dbReference type="SMART" id="SM00028">
    <property type="entry name" value="TPR"/>
    <property type="match status" value="3"/>
</dbReference>
<feature type="transmembrane region" description="Helical" evidence="3">
    <location>
        <begin position="228"/>
        <end position="246"/>
    </location>
</feature>
<sequence>MHHSLGRLLSAFARGILVSLAVIVPVVAFPWTIDTLDLNKQVMTIGFVVLAVVAWLGAALVQKEVEIKQSWLYAPLVLFLISTSISGCVSLARYTSLVGQGGQEYTSILSQFVFVALFVVGVHVLTHRATQRHLWSVMVLAGSFVALLGSVVWFGWSLEVLPTNLIGTPDGFALYLLVMTVLGSGLWLTSGGDHDVLPSGVYGVVVRAAIGVTSLCTIAALIAIDYVMLWIVALVGVVVLFTFAFVRAREFTHPVRFVLPMLLFVVSLLFLFFPTVVANPFPTEVAPTFSNTWNITRQNLTDTSLLFGSGPGTFILNYAQYQPLELNATAFWDTRFDRGASHALTFLSTYGVVGAVSIAVFVALLFTLVLVRLIREHNHEEWKLIFAPFAAWLMIVVATFLYAQNFTLAFLFWIFSAVLATHVVDEAKVIVFSKSPRAGLLASFVFVVMAVGMLTTMFVTVSRYRAEVAFARAVAADIHGEDLDAIVGYLDHAASVNRWSDIAYRTLGNALLHKTAEVINDADADPDYVRSLIGAAINASARATELGPSNVANWELRGDIYREVAPLVSDADDFALASYEQAIALAPSNPRYHVSLARTYLVQASQLEALIEGNDADVASDAKTQYDAAVAQAALALNDAIALKSDYASALYYLAFVQERQGDLADAIQSMELVRASNPSDVGVSMQLALLYLRQGKNNLAKSELERAIAIVPNYANAYWYLASILEQEDDFDGALEALRVVAELNPDNTTVQNRIDQLKQGAVNDAIPEPIEETSGDVANGEIQPSEIVTP</sequence>
<name>A0A0G1XHB8_9BACT</name>
<feature type="transmembrane region" description="Helical" evidence="3">
    <location>
        <begin position="12"/>
        <end position="31"/>
    </location>
</feature>
<dbReference type="InterPro" id="IPR011990">
    <property type="entry name" value="TPR-like_helical_dom_sf"/>
</dbReference>
<feature type="transmembrane region" description="Helical" evidence="3">
    <location>
        <begin position="172"/>
        <end position="189"/>
    </location>
</feature>
<feature type="transmembrane region" description="Helical" evidence="3">
    <location>
        <begin position="73"/>
        <end position="93"/>
    </location>
</feature>
<dbReference type="Gene3D" id="1.25.40.10">
    <property type="entry name" value="Tetratricopeptide repeat domain"/>
    <property type="match status" value="2"/>
</dbReference>
<keyword evidence="3" id="KW-0812">Transmembrane</keyword>